<gene>
    <name evidence="1" type="ORF">SAMN06297397_1301</name>
</gene>
<evidence type="ECO:0000313" key="2">
    <source>
        <dbReference type="Proteomes" id="UP000192328"/>
    </source>
</evidence>
<keyword evidence="2" id="KW-1185">Reference proteome</keyword>
<organism evidence="1 2">
    <name type="scientific">Aristaeella lactis</name>
    <dbReference type="NCBI Taxonomy" id="3046383"/>
    <lineage>
        <taxon>Bacteria</taxon>
        <taxon>Bacillati</taxon>
        <taxon>Bacillota</taxon>
        <taxon>Clostridia</taxon>
        <taxon>Eubacteriales</taxon>
        <taxon>Aristaeellaceae</taxon>
        <taxon>Aristaeella</taxon>
    </lineage>
</organism>
<sequence>MNKKLLSLLLALTLVLGLAAAFADNGIGQSAASNSSNVYPYLEASAMVMYVYTDNGQGLNVRSAPRVANNIIAVAPYGSRMQVLRFLENGWASVVWDRFGEAYVQSRFLQWDEPAPLYTAAPSPRPTVIPTAVPTAAPYVPVPAYTDTIAVLNAEFRTARLVAPFVVSVRPSRASGWVNMRWAPSKDTEVLATYRSGAQLTVIAETQSWYQVTDPNTEATGFIMKNYVTRLN</sequence>
<comment type="caution">
    <text evidence="1">The sequence shown here is derived from an EMBL/GenBank/DDBJ whole genome shotgun (WGS) entry which is preliminary data.</text>
</comment>
<dbReference type="EMBL" id="FWXZ01000002">
    <property type="protein sequence ID" value="SMC53657.1"/>
    <property type="molecule type" value="Genomic_DNA"/>
</dbReference>
<reference evidence="1" key="1">
    <citation type="submission" date="2017-04" db="EMBL/GenBank/DDBJ databases">
        <authorList>
            <person name="Varghese N."/>
            <person name="Submissions S."/>
        </authorList>
    </citation>
    <scope>NUCLEOTIDE SEQUENCE</scope>
    <source>
        <strain evidence="1">WTE2008</strain>
    </source>
</reference>
<evidence type="ECO:0000313" key="1">
    <source>
        <dbReference type="EMBL" id="SMC53657.1"/>
    </source>
</evidence>
<accession>A0AC61PKG3</accession>
<proteinExistence type="predicted"/>
<name>A0AC61PKG3_9FIRM</name>
<dbReference type="Proteomes" id="UP000192328">
    <property type="component" value="Unassembled WGS sequence"/>
</dbReference>
<protein>
    <submittedName>
        <fullName evidence="1">SH3 domain-containing protein</fullName>
    </submittedName>
</protein>